<accession>A0A3G8XMS6</accession>
<organism evidence="1 2">
    <name type="scientific">Kaistella carnis</name>
    <dbReference type="NCBI Taxonomy" id="1241979"/>
    <lineage>
        <taxon>Bacteria</taxon>
        <taxon>Pseudomonadati</taxon>
        <taxon>Bacteroidota</taxon>
        <taxon>Flavobacteriia</taxon>
        <taxon>Flavobacteriales</taxon>
        <taxon>Weeksellaceae</taxon>
        <taxon>Chryseobacterium group</taxon>
        <taxon>Kaistella</taxon>
    </lineage>
</organism>
<sequence>MKFLYKRQSLSFSRVLSVIIFFLLSQNNLLAGQFKNQFLTANFSEQVFSTPIPPTVNPAPPEVCTEKIEGLPFSASTATTTTVIQPATTYGFMFDIYKLDNSFTLTINGKPIANKEIEFQSAGTDGVNIRFADGSKYEGGVGTIYSLTGTPAAPLLRVVISPTGVVTMFGSKVSGGPLFPLELFNGANFNNVTWNKTMPNTTVISQKQVGPTNISGQGFGLNEIPCICFNPADTATPGQDTKVGITLFNRAGSENTDNWPMTRKSGHLALESNTKGFVVSRIAKADLGNITVPQEGMMVFDTTDKCLKIYSEGEWSCFSTPTCP</sequence>
<dbReference type="EMBL" id="CP034159">
    <property type="protein sequence ID" value="AZI34178.1"/>
    <property type="molecule type" value="Genomic_DNA"/>
</dbReference>
<dbReference type="AlphaFoldDB" id="A0A3G8XMS6"/>
<protein>
    <submittedName>
        <fullName evidence="1">Uncharacterized protein</fullName>
    </submittedName>
</protein>
<reference evidence="2" key="1">
    <citation type="submission" date="2018-11" db="EMBL/GenBank/DDBJ databases">
        <title>Proposal to divide the Flavobacteriaceae and reorganize its genera based on Amino Acid Identity values calculated from whole genome sequences.</title>
        <authorList>
            <person name="Nicholson A.C."/>
            <person name="Gulvik C.A."/>
            <person name="Whitney A.M."/>
            <person name="Humrighouse B.W."/>
            <person name="Bell M."/>
            <person name="Holmes B."/>
            <person name="Steigerwalt A.G."/>
            <person name="Villarma A."/>
            <person name="Sheth M."/>
            <person name="Batra D."/>
            <person name="Pryor J."/>
            <person name="Bernardet J.-F."/>
            <person name="Hugo C."/>
            <person name="Kampfer P."/>
            <person name="Newman J.D."/>
            <person name="McQuiston J.R."/>
        </authorList>
    </citation>
    <scope>NUCLEOTIDE SEQUENCE [LARGE SCALE GENOMIC DNA]</scope>
    <source>
        <strain evidence="2">G0081</strain>
    </source>
</reference>
<keyword evidence="2" id="KW-1185">Reference proteome</keyword>
<evidence type="ECO:0000313" key="2">
    <source>
        <dbReference type="Proteomes" id="UP000270185"/>
    </source>
</evidence>
<dbReference type="OrthoDB" id="9805017at2"/>
<name>A0A3G8XMS6_9FLAO</name>
<gene>
    <name evidence="1" type="ORF">EIB73_13775</name>
</gene>
<proteinExistence type="predicted"/>
<dbReference type="RefSeq" id="WP_125025814.1">
    <property type="nucleotide sequence ID" value="NZ_CP034159.1"/>
</dbReference>
<evidence type="ECO:0000313" key="1">
    <source>
        <dbReference type="EMBL" id="AZI34178.1"/>
    </source>
</evidence>
<dbReference type="Proteomes" id="UP000270185">
    <property type="component" value="Chromosome"/>
</dbReference>
<dbReference type="KEGG" id="ccas:EIB73_13775"/>